<protein>
    <submittedName>
        <fullName evidence="2">Uncharacterized protein</fullName>
    </submittedName>
</protein>
<dbReference type="Proteomes" id="UP000183557">
    <property type="component" value="Unassembled WGS sequence"/>
</dbReference>
<evidence type="ECO:0000256" key="1">
    <source>
        <dbReference type="SAM" id="MobiDB-lite"/>
    </source>
</evidence>
<dbReference type="AlphaFoldDB" id="A0A1I3TG64"/>
<dbReference type="OrthoDB" id="2962247at2"/>
<dbReference type="EMBL" id="FOSB01000003">
    <property type="protein sequence ID" value="SFJ68651.1"/>
    <property type="molecule type" value="Genomic_DNA"/>
</dbReference>
<name>A0A1I3TG64_HALDA</name>
<organism evidence="2 3">
    <name type="scientific">Halobacillus dabanensis</name>
    <dbReference type="NCBI Taxonomy" id="240302"/>
    <lineage>
        <taxon>Bacteria</taxon>
        <taxon>Bacillati</taxon>
        <taxon>Bacillota</taxon>
        <taxon>Bacilli</taxon>
        <taxon>Bacillales</taxon>
        <taxon>Bacillaceae</taxon>
        <taxon>Halobacillus</taxon>
    </lineage>
</organism>
<keyword evidence="3" id="KW-1185">Reference proteome</keyword>
<dbReference type="RefSeq" id="WP_075035918.1">
    <property type="nucleotide sequence ID" value="NZ_FOSB01000003.1"/>
</dbReference>
<feature type="region of interest" description="Disordered" evidence="1">
    <location>
        <begin position="1"/>
        <end position="21"/>
    </location>
</feature>
<accession>A0A1I3TG64</accession>
<evidence type="ECO:0000313" key="2">
    <source>
        <dbReference type="EMBL" id="SFJ68651.1"/>
    </source>
</evidence>
<evidence type="ECO:0000313" key="3">
    <source>
        <dbReference type="Proteomes" id="UP000183557"/>
    </source>
</evidence>
<reference evidence="3" key="1">
    <citation type="submission" date="2016-10" db="EMBL/GenBank/DDBJ databases">
        <authorList>
            <person name="Varghese N."/>
            <person name="Submissions S."/>
        </authorList>
    </citation>
    <scope>NUCLEOTIDE SEQUENCE [LARGE SCALE GENOMIC DNA]</scope>
    <source>
        <strain evidence="3">CGMCC 1.3704</strain>
    </source>
</reference>
<proteinExistence type="predicted"/>
<sequence>MAQNSNLLEGEPESPADHIQDHPAFVDGISTKDIDIIEFETADDAAQFKDEPIALVHENIVLIFLGSMKQLDSFQSVLEAREPVEGLYKAYYNSPEQQRFRAQVQKRKDWWIPRNCRLLLRSGAIPEICHLCPLYVQ</sequence>
<gene>
    <name evidence="2" type="ORF">SAMN04487936_103330</name>
</gene>